<dbReference type="CDD" id="cd08198">
    <property type="entry name" value="DHQS-like"/>
    <property type="match status" value="1"/>
</dbReference>
<dbReference type="Pfam" id="PF01761">
    <property type="entry name" value="DHQ_synthase"/>
    <property type="match status" value="1"/>
</dbReference>
<evidence type="ECO:0000256" key="5">
    <source>
        <dbReference type="ARBA" id="ARBA00023239"/>
    </source>
</evidence>
<accession>A0ABX1VLQ7</accession>
<evidence type="ECO:0000256" key="2">
    <source>
        <dbReference type="ARBA" id="ARBA00022605"/>
    </source>
</evidence>
<keyword evidence="5 9" id="KW-0456">Lyase</keyword>
<evidence type="ECO:0000313" key="10">
    <source>
        <dbReference type="Proteomes" id="UP000609651"/>
    </source>
</evidence>
<dbReference type="InterPro" id="IPR030960">
    <property type="entry name" value="DHQS/DOIS_N"/>
</dbReference>
<evidence type="ECO:0000259" key="7">
    <source>
        <dbReference type="Pfam" id="PF01761"/>
    </source>
</evidence>
<organism evidence="9 10">
    <name type="scientific">Alienimonas chondri</name>
    <dbReference type="NCBI Taxonomy" id="2681879"/>
    <lineage>
        <taxon>Bacteria</taxon>
        <taxon>Pseudomonadati</taxon>
        <taxon>Planctomycetota</taxon>
        <taxon>Planctomycetia</taxon>
        <taxon>Planctomycetales</taxon>
        <taxon>Planctomycetaceae</taxon>
        <taxon>Alienimonas</taxon>
    </lineage>
</organism>
<evidence type="ECO:0000313" key="9">
    <source>
        <dbReference type="EMBL" id="NNJ27983.1"/>
    </source>
</evidence>
<keyword evidence="4" id="KW-0057">Aromatic amino acid biosynthesis</keyword>
<dbReference type="Gene3D" id="1.20.1090.10">
    <property type="entry name" value="Dehydroquinate synthase-like - alpha domain"/>
    <property type="match status" value="1"/>
</dbReference>
<evidence type="ECO:0000256" key="1">
    <source>
        <dbReference type="ARBA" id="ARBA00001911"/>
    </source>
</evidence>
<dbReference type="InterPro" id="IPR056179">
    <property type="entry name" value="DHQS_C"/>
</dbReference>
<evidence type="ECO:0000256" key="6">
    <source>
        <dbReference type="SAM" id="MobiDB-lite"/>
    </source>
</evidence>
<comment type="caution">
    <text evidence="9">The sequence shown here is derived from an EMBL/GenBank/DDBJ whole genome shotgun (WGS) entry which is preliminary data.</text>
</comment>
<reference evidence="9 10" key="1">
    <citation type="journal article" date="2020" name="Syst. Appl. Microbiol.">
        <title>Alienimonas chondri sp. nov., a novel planctomycete isolated from the biofilm of the red alga Chondrus crispus.</title>
        <authorList>
            <person name="Vitorino I."/>
            <person name="Albuquerque L."/>
            <person name="Wiegand S."/>
            <person name="Kallscheuer N."/>
            <person name="da Costa M.S."/>
            <person name="Lobo-da-Cunha A."/>
            <person name="Jogler C."/>
            <person name="Lage O.M."/>
        </authorList>
    </citation>
    <scope>NUCLEOTIDE SEQUENCE [LARGE SCALE GENOMIC DNA]</scope>
    <source>
        <strain evidence="9 10">LzC2</strain>
    </source>
</reference>
<feature type="domain" description="3-dehydroquinate synthase C-terminal" evidence="8">
    <location>
        <begin position="220"/>
        <end position="357"/>
    </location>
</feature>
<keyword evidence="2" id="KW-0028">Amino-acid biosynthesis</keyword>
<keyword evidence="10" id="KW-1185">Reference proteome</keyword>
<evidence type="ECO:0000256" key="4">
    <source>
        <dbReference type="ARBA" id="ARBA00023141"/>
    </source>
</evidence>
<dbReference type="NCBIfam" id="NF004852">
    <property type="entry name" value="PRK06203.1"/>
    <property type="match status" value="1"/>
</dbReference>
<keyword evidence="3" id="KW-0520">NAD</keyword>
<name>A0ABX1VLQ7_9PLAN</name>
<sequence>MADRAMEDRTADRFDVSFSVPLVHRVRFTRDALGSDANELAALLLRDEDVLSNEDGGERESRATPKAQVWVDASLADGVPGLTDRLDELLADWDAAGLAEPAGSFRLVGGEACKNDPKHVDRILAAINDADLDRRSYLIVIGGGAVLDAVGYAAAIAHRGVRLIRLPSTTLAQGDSGVGVKNAVNRFQKKNWQGTFAAPWAVVNDARLLETLPDRDFRAGFSECVKVSLLKSPADFADLCERAGDIKQRAFDAYWPALKASCLWHLKHITAGGDPFEALEARPLDFGHWSAHRLEPLSGYVVRHGEAVGLGVALDVLYSAAVHGLSTADADRALDCLAALGLPLWHPLLGDADRLMQGLEEFRQHLGGRLTVTLLNGVGAPLNVHEIDEPAMRQALRSLQAAAKRRGATWEAFFQDLGQPVPAPRQAAGARSLGLGESRNPARSKGRSVVPPGSLVQ</sequence>
<evidence type="ECO:0000256" key="3">
    <source>
        <dbReference type="ARBA" id="ARBA00023027"/>
    </source>
</evidence>
<dbReference type="PANTHER" id="PTHR43622">
    <property type="entry name" value="3-DEHYDROQUINATE SYNTHASE"/>
    <property type="match status" value="1"/>
</dbReference>
<dbReference type="SUPFAM" id="SSF56796">
    <property type="entry name" value="Dehydroquinate synthase-like"/>
    <property type="match status" value="1"/>
</dbReference>
<comment type="cofactor">
    <cofactor evidence="1">
        <name>NAD(+)</name>
        <dbReference type="ChEBI" id="CHEBI:57540"/>
    </cofactor>
</comment>
<dbReference type="EC" id="4.2.3.4" evidence="9"/>
<evidence type="ECO:0000259" key="8">
    <source>
        <dbReference type="Pfam" id="PF24621"/>
    </source>
</evidence>
<dbReference type="Gene3D" id="3.40.50.1970">
    <property type="match status" value="1"/>
</dbReference>
<feature type="domain" description="3-dehydroquinate synthase N-terminal" evidence="7">
    <location>
        <begin position="107"/>
        <end position="218"/>
    </location>
</feature>
<dbReference type="Pfam" id="PF24621">
    <property type="entry name" value="DHQS_C"/>
    <property type="match status" value="1"/>
</dbReference>
<dbReference type="Proteomes" id="UP000609651">
    <property type="component" value="Unassembled WGS sequence"/>
</dbReference>
<dbReference type="InterPro" id="IPR050071">
    <property type="entry name" value="Dehydroquinate_synthase"/>
</dbReference>
<dbReference type="EMBL" id="WTPX01000249">
    <property type="protein sequence ID" value="NNJ27983.1"/>
    <property type="molecule type" value="Genomic_DNA"/>
</dbReference>
<dbReference type="PANTHER" id="PTHR43622:SF7">
    <property type="entry name" value="3-DEHYDROQUINATE SYNTHASE, CHLOROPLASTIC"/>
    <property type="match status" value="1"/>
</dbReference>
<proteinExistence type="predicted"/>
<feature type="region of interest" description="Disordered" evidence="6">
    <location>
        <begin position="420"/>
        <end position="457"/>
    </location>
</feature>
<protein>
    <submittedName>
        <fullName evidence="9">3-dehydroquinate synthase</fullName>
        <ecNumber evidence="9">4.2.3.4</ecNumber>
    </submittedName>
</protein>
<dbReference type="GO" id="GO:0003856">
    <property type="term" value="F:3-dehydroquinate synthase activity"/>
    <property type="evidence" value="ECO:0007669"/>
    <property type="project" value="UniProtKB-EC"/>
</dbReference>
<gene>
    <name evidence="9" type="primary">aroB_2</name>
    <name evidence="9" type="ORF">LzC2_40940</name>
</gene>